<name>A0ABU1FWU0_9MICC</name>
<sequence length="83" mass="8986">MEGVIRQLAFTTDRHGNTKLAPEGLYGRRKMTALIRRSIPAASRGAVDRGMRSLGLTGARRGKGIRTTIPAKDGVRAGDLLNR</sequence>
<evidence type="ECO:0008006" key="3">
    <source>
        <dbReference type="Google" id="ProtNLM"/>
    </source>
</evidence>
<reference evidence="2" key="1">
    <citation type="submission" date="2023-07" db="EMBL/GenBank/DDBJ databases">
        <title>Description of three actinobacteria isolated from air of manufacturing shop in a pharmaceutical factory.</title>
        <authorList>
            <person name="Zhang D.-F."/>
        </authorList>
    </citation>
    <scope>NUCLEOTIDE SEQUENCE [LARGE SCALE GENOMIC DNA]</scope>
    <source>
        <strain evidence="2">CCTCC AB 207010</strain>
    </source>
</reference>
<comment type="caution">
    <text evidence="1">The sequence shown here is derived from an EMBL/GenBank/DDBJ whole genome shotgun (WGS) entry which is preliminary data.</text>
</comment>
<keyword evidence="2" id="KW-1185">Reference proteome</keyword>
<feature type="non-terminal residue" evidence="1">
    <location>
        <position position="83"/>
    </location>
</feature>
<dbReference type="Proteomes" id="UP001260872">
    <property type="component" value="Unassembled WGS sequence"/>
</dbReference>
<gene>
    <name evidence="1" type="ORF">RH857_13570</name>
</gene>
<evidence type="ECO:0000313" key="2">
    <source>
        <dbReference type="Proteomes" id="UP001260872"/>
    </source>
</evidence>
<protein>
    <recommendedName>
        <fullName evidence="3">Transposase</fullName>
    </recommendedName>
</protein>
<proteinExistence type="predicted"/>
<evidence type="ECO:0000313" key="1">
    <source>
        <dbReference type="EMBL" id="MDR5713146.1"/>
    </source>
</evidence>
<organism evidence="1 2">
    <name type="scientific">Nesterenkonia flava</name>
    <dbReference type="NCBI Taxonomy" id="469799"/>
    <lineage>
        <taxon>Bacteria</taxon>
        <taxon>Bacillati</taxon>
        <taxon>Actinomycetota</taxon>
        <taxon>Actinomycetes</taxon>
        <taxon>Micrococcales</taxon>
        <taxon>Micrococcaceae</taxon>
        <taxon>Nesterenkonia</taxon>
    </lineage>
</organism>
<dbReference type="EMBL" id="JAVKGT010000087">
    <property type="protein sequence ID" value="MDR5713146.1"/>
    <property type="molecule type" value="Genomic_DNA"/>
</dbReference>
<accession>A0ABU1FWU0</accession>